<dbReference type="EMBL" id="VJZC01001109">
    <property type="protein sequence ID" value="MPY65076.1"/>
    <property type="molecule type" value="Genomic_DNA"/>
</dbReference>
<keyword evidence="4" id="KW-1185">Reference proteome</keyword>
<protein>
    <recommendedName>
        <fullName evidence="5">DUF4232 domain-containing protein</fullName>
    </recommendedName>
</protein>
<feature type="compositionally biased region" description="Low complexity" evidence="1">
    <location>
        <begin position="196"/>
        <end position="205"/>
    </location>
</feature>
<dbReference type="AlphaFoldDB" id="A0A5N8Y0J7"/>
<evidence type="ECO:0000313" key="3">
    <source>
        <dbReference type="EMBL" id="MPY65076.1"/>
    </source>
</evidence>
<evidence type="ECO:0000256" key="1">
    <source>
        <dbReference type="SAM" id="MobiDB-lite"/>
    </source>
</evidence>
<evidence type="ECO:0008006" key="5">
    <source>
        <dbReference type="Google" id="ProtNLM"/>
    </source>
</evidence>
<dbReference type="OrthoDB" id="4336829at2"/>
<feature type="compositionally biased region" description="Basic and acidic residues" evidence="1">
    <location>
        <begin position="209"/>
        <end position="274"/>
    </location>
</feature>
<name>A0A5N8Y0J7_9ACTN</name>
<comment type="caution">
    <text evidence="3">The sequence shown here is derived from an EMBL/GenBank/DDBJ whole genome shotgun (WGS) entry which is preliminary data.</text>
</comment>
<reference evidence="3 4" key="1">
    <citation type="submission" date="2019-07" db="EMBL/GenBank/DDBJ databases">
        <title>New species of Amycolatopsis and Streptomyces.</title>
        <authorList>
            <person name="Duangmal K."/>
            <person name="Teo W.F.A."/>
            <person name="Lipun K."/>
        </authorList>
    </citation>
    <scope>NUCLEOTIDE SEQUENCE [LARGE SCALE GENOMIC DNA]</scope>
    <source>
        <strain evidence="3 4">NBRC 106415</strain>
    </source>
</reference>
<evidence type="ECO:0000313" key="4">
    <source>
        <dbReference type="Proteomes" id="UP000400924"/>
    </source>
</evidence>
<feature type="signal peptide" evidence="2">
    <location>
        <begin position="1"/>
        <end position="28"/>
    </location>
</feature>
<evidence type="ECO:0000256" key="2">
    <source>
        <dbReference type="SAM" id="SignalP"/>
    </source>
</evidence>
<dbReference type="Proteomes" id="UP000400924">
    <property type="component" value="Unassembled WGS sequence"/>
</dbReference>
<dbReference type="RefSeq" id="WP_152778746.1">
    <property type="nucleotide sequence ID" value="NZ_VJZC01001109.1"/>
</dbReference>
<accession>A0A5N8Y0J7</accession>
<feature type="non-terminal residue" evidence="3">
    <location>
        <position position="297"/>
    </location>
</feature>
<feature type="compositionally biased region" description="Low complexity" evidence="1">
    <location>
        <begin position="276"/>
        <end position="297"/>
    </location>
</feature>
<proteinExistence type="predicted"/>
<gene>
    <name evidence="3" type="ORF">FNH08_50460</name>
</gene>
<feature type="chain" id="PRO_5039643128" description="DUF4232 domain-containing protein" evidence="2">
    <location>
        <begin position="29"/>
        <end position="297"/>
    </location>
</feature>
<keyword evidence="2" id="KW-0732">Signal</keyword>
<sequence length="297" mass="31668">MMRLCTGLTLTLVTAAALTGGSAPHATAASALTSVPVDPPRPTCVTTDADSFPVRTHIDGGPDSYDAGGGYGTWSLELTNTTSRTCGNVHPVIVLVDEERALRPAQPRLEFYVGSRPHPVPFERTDADELVGVLDHDGFPGFTVRPDRTLTVRLRLAVTSAAVPNDVVANAAVVQRKGDDGEWVGESNDYRFRIVDSGSASDSNSDGGGSREGDREPDRKTDREPDREPDQPGIRKGDRKEDQPSIRKGDRKREEAGGHDRKEGGGTPRKEGGGTDRNQGTGNQTGNETGTDTNAPE</sequence>
<feature type="region of interest" description="Disordered" evidence="1">
    <location>
        <begin position="194"/>
        <end position="297"/>
    </location>
</feature>
<organism evidence="3 4">
    <name type="scientific">Streptomyces spongiae</name>
    <dbReference type="NCBI Taxonomy" id="565072"/>
    <lineage>
        <taxon>Bacteria</taxon>
        <taxon>Bacillati</taxon>
        <taxon>Actinomycetota</taxon>
        <taxon>Actinomycetes</taxon>
        <taxon>Kitasatosporales</taxon>
        <taxon>Streptomycetaceae</taxon>
        <taxon>Streptomyces</taxon>
    </lineage>
</organism>